<accession>A0A9P7BIN2</accession>
<dbReference type="Proteomes" id="UP000716291">
    <property type="component" value="Unassembled WGS sequence"/>
</dbReference>
<gene>
    <name evidence="2" type="ORF">G6F64_015452</name>
</gene>
<feature type="region of interest" description="Disordered" evidence="1">
    <location>
        <begin position="1"/>
        <end position="75"/>
    </location>
</feature>
<evidence type="ECO:0000313" key="3">
    <source>
        <dbReference type="Proteomes" id="UP000716291"/>
    </source>
</evidence>
<reference evidence="2" key="1">
    <citation type="journal article" date="2020" name="Microb. Genom.">
        <title>Genetic diversity of clinical and environmental Mucorales isolates obtained from an investigation of mucormycosis cases among solid organ transplant recipients.</title>
        <authorList>
            <person name="Nguyen M.H."/>
            <person name="Kaul D."/>
            <person name="Muto C."/>
            <person name="Cheng S.J."/>
            <person name="Richter R.A."/>
            <person name="Bruno V.M."/>
            <person name="Liu G."/>
            <person name="Beyhan S."/>
            <person name="Sundermann A.J."/>
            <person name="Mounaud S."/>
            <person name="Pasculle A.W."/>
            <person name="Nierman W.C."/>
            <person name="Driscoll E."/>
            <person name="Cumbie R."/>
            <person name="Clancy C.J."/>
            <person name="Dupont C.L."/>
        </authorList>
    </citation>
    <scope>NUCLEOTIDE SEQUENCE</scope>
    <source>
        <strain evidence="2">GL11</strain>
    </source>
</reference>
<feature type="compositionally biased region" description="Low complexity" evidence="1">
    <location>
        <begin position="33"/>
        <end position="44"/>
    </location>
</feature>
<sequence>MAWASDTAASALASSPWARDNAALNGAGSMRNSTSPAFTSAPSSKLRLSTMPATRARTSATRMGSTRPGNALVSA</sequence>
<proteinExistence type="predicted"/>
<comment type="caution">
    <text evidence="2">The sequence shown here is derived from an EMBL/GenBank/DDBJ whole genome shotgun (WGS) entry which is preliminary data.</text>
</comment>
<protein>
    <submittedName>
        <fullName evidence="2">Uncharacterized protein</fullName>
    </submittedName>
</protein>
<feature type="compositionally biased region" description="Low complexity" evidence="1">
    <location>
        <begin position="1"/>
        <end position="15"/>
    </location>
</feature>
<dbReference type="EMBL" id="JAANQT010014087">
    <property type="protein sequence ID" value="KAG1272880.1"/>
    <property type="molecule type" value="Genomic_DNA"/>
</dbReference>
<evidence type="ECO:0000313" key="2">
    <source>
        <dbReference type="EMBL" id="KAG1272880.1"/>
    </source>
</evidence>
<keyword evidence="3" id="KW-1185">Reference proteome</keyword>
<evidence type="ECO:0000256" key="1">
    <source>
        <dbReference type="SAM" id="MobiDB-lite"/>
    </source>
</evidence>
<organism evidence="2 3">
    <name type="scientific">Rhizopus oryzae</name>
    <name type="common">Mucormycosis agent</name>
    <name type="synonym">Rhizopus arrhizus var. delemar</name>
    <dbReference type="NCBI Taxonomy" id="64495"/>
    <lineage>
        <taxon>Eukaryota</taxon>
        <taxon>Fungi</taxon>
        <taxon>Fungi incertae sedis</taxon>
        <taxon>Mucoromycota</taxon>
        <taxon>Mucoromycotina</taxon>
        <taxon>Mucoromycetes</taxon>
        <taxon>Mucorales</taxon>
        <taxon>Mucorineae</taxon>
        <taxon>Rhizopodaceae</taxon>
        <taxon>Rhizopus</taxon>
    </lineage>
</organism>
<feature type="compositionally biased region" description="Polar residues" evidence="1">
    <location>
        <begin position="56"/>
        <end position="68"/>
    </location>
</feature>
<name>A0A9P7BIN2_RHIOR</name>
<dbReference type="AlphaFoldDB" id="A0A9P7BIN2"/>